<feature type="transmembrane region" description="Helical" evidence="9">
    <location>
        <begin position="538"/>
        <end position="558"/>
    </location>
</feature>
<reference evidence="10" key="1">
    <citation type="submission" date="2021-02" db="EMBL/GenBank/DDBJ databases">
        <authorList>
            <person name="Nowell W R."/>
        </authorList>
    </citation>
    <scope>NUCLEOTIDE SEQUENCE</scope>
</reference>
<feature type="transmembrane region" description="Helical" evidence="9">
    <location>
        <begin position="703"/>
        <end position="723"/>
    </location>
</feature>
<organism evidence="10 11">
    <name type="scientific">Rotaria magnacalcarata</name>
    <dbReference type="NCBI Taxonomy" id="392030"/>
    <lineage>
        <taxon>Eukaryota</taxon>
        <taxon>Metazoa</taxon>
        <taxon>Spiralia</taxon>
        <taxon>Gnathifera</taxon>
        <taxon>Rotifera</taxon>
        <taxon>Eurotatoria</taxon>
        <taxon>Bdelloidea</taxon>
        <taxon>Philodinida</taxon>
        <taxon>Philodinidae</taxon>
        <taxon>Rotaria</taxon>
    </lineage>
</organism>
<feature type="compositionally biased region" description="Low complexity" evidence="8">
    <location>
        <begin position="205"/>
        <end position="221"/>
    </location>
</feature>
<feature type="transmembrane region" description="Helical" evidence="9">
    <location>
        <begin position="647"/>
        <end position="664"/>
    </location>
</feature>
<dbReference type="PANTHER" id="PTHR12982:SF0">
    <property type="entry name" value="PHOSPHATIDYLINOSITOL N-ACETYLGLUCOSAMINYLTRANSFERASE SUBUNIT C"/>
    <property type="match status" value="1"/>
</dbReference>
<keyword evidence="7 9" id="KW-0472">Membrane</keyword>
<accession>A0A819NKI7</accession>
<feature type="region of interest" description="Disordered" evidence="8">
    <location>
        <begin position="175"/>
        <end position="227"/>
    </location>
</feature>
<evidence type="ECO:0000256" key="2">
    <source>
        <dbReference type="ARBA" id="ARBA00004687"/>
    </source>
</evidence>
<evidence type="ECO:0000256" key="3">
    <source>
        <dbReference type="ARBA" id="ARBA00008321"/>
    </source>
</evidence>
<evidence type="ECO:0000256" key="5">
    <source>
        <dbReference type="ARBA" id="ARBA00022692"/>
    </source>
</evidence>
<evidence type="ECO:0000313" key="11">
    <source>
        <dbReference type="Proteomes" id="UP000663842"/>
    </source>
</evidence>
<evidence type="ECO:0000256" key="1">
    <source>
        <dbReference type="ARBA" id="ARBA00004141"/>
    </source>
</evidence>
<dbReference type="GO" id="GO:0006506">
    <property type="term" value="P:GPI anchor biosynthetic process"/>
    <property type="evidence" value="ECO:0007669"/>
    <property type="project" value="UniProtKB-UniPathway"/>
</dbReference>
<feature type="transmembrane region" description="Helical" evidence="9">
    <location>
        <begin position="570"/>
        <end position="588"/>
    </location>
</feature>
<sequence length="748" mass="85612">MIDSSNISMLVEFEQQRREIIVSIGDRVGTITDVIAQGFELQSSNILNEYQVQFYHSNYGNFIDLYDNTWIQFQTLLHELSTQASIDKSTNSWRLKVVPKIPGILSSISHGAVAQEIRSFNQQNLIIEQSNENEFLSTLQALDPILNRIPSDGEITLDLSALSFSNGVHGALPPYIGRSDAMDNRMDHGETQTQGETESSRDEYNSSQHSSENHNSVQSENQEPEETDFFTSKHFRLNEECFKLKRPLVDKQRYQYLSEIIMRDNNGKLLITGCLLKSVTEENAPEDYPTFQISIKPEYQNVPWSMKRYVLTECDAYGNHYVHPSKGLFDMKEIQKLNGTIRFSDDEENILANSLVNPLTTDLKKEDIENQTFNRIHDRVINRVGLPRLKMQSLTPFCQIIHDTQSGSLFLSRYKSNVPYMGTLTSLKLSPEKFHIGYVAVCQDQEISFCISNMCHTPPRMVSSQYPKVFYDVSPDDFKILDDDHVYKMNSTIQRTISPSSYRQIYWSTVAESGLITQQVSLVILFIILFIHLDHDNLQPRTILIVNALIGISGLFLYRRHINLKLLQENIKTLLIFLLFGSMVSPVLFTLTKTISTDTIYAMSTLMMLTHLVFYDYGAETEMVQKALSFSIALFSSVCLASRLSTSFHTFCLVTSAVLVFALWPELRKYIKESSFYIFSLLTIVHIVGCVVLLFHLSMTHTIFYLLAILFLTFLCPLWLVALQKYKISISGAWEEAVVTEARKDKLD</sequence>
<comment type="subcellular location">
    <subcellularLocation>
        <location evidence="1">Membrane</location>
        <topology evidence="1">Multi-pass membrane protein</topology>
    </subcellularLocation>
</comment>
<dbReference type="UniPathway" id="UPA00196"/>
<protein>
    <submittedName>
        <fullName evidence="10">Uncharacterized protein</fullName>
    </submittedName>
</protein>
<evidence type="ECO:0000313" key="10">
    <source>
        <dbReference type="EMBL" id="CAF3998345.1"/>
    </source>
</evidence>
<feature type="transmembrane region" description="Helical" evidence="9">
    <location>
        <begin position="676"/>
        <end position="697"/>
    </location>
</feature>
<keyword evidence="4" id="KW-0337">GPI-anchor biosynthesis</keyword>
<keyword evidence="5 9" id="KW-0812">Transmembrane</keyword>
<feature type="transmembrane region" description="Helical" evidence="9">
    <location>
        <begin position="600"/>
        <end position="617"/>
    </location>
</feature>
<evidence type="ECO:0000256" key="7">
    <source>
        <dbReference type="ARBA" id="ARBA00023136"/>
    </source>
</evidence>
<keyword evidence="6 9" id="KW-1133">Transmembrane helix</keyword>
<dbReference type="GO" id="GO:0000506">
    <property type="term" value="C:glycosylphosphatidylinositol-N-acetylglucosaminyltransferase (GPI-GnT) complex"/>
    <property type="evidence" value="ECO:0007669"/>
    <property type="project" value="TreeGrafter"/>
</dbReference>
<dbReference type="Proteomes" id="UP000663842">
    <property type="component" value="Unassembled WGS sequence"/>
</dbReference>
<gene>
    <name evidence="10" type="ORF">UXM345_LOCUS16022</name>
</gene>
<evidence type="ECO:0000256" key="9">
    <source>
        <dbReference type="SAM" id="Phobius"/>
    </source>
</evidence>
<name>A0A819NKI7_9BILA</name>
<comment type="pathway">
    <text evidence="2">Glycolipid biosynthesis; glycosylphosphatidylinositol-anchor biosynthesis.</text>
</comment>
<comment type="similarity">
    <text evidence="3">Belongs to the PIGC family.</text>
</comment>
<evidence type="ECO:0000256" key="4">
    <source>
        <dbReference type="ARBA" id="ARBA00022502"/>
    </source>
</evidence>
<feature type="transmembrane region" description="Helical" evidence="9">
    <location>
        <begin position="505"/>
        <end position="532"/>
    </location>
</feature>
<comment type="caution">
    <text evidence="10">The sequence shown here is derived from an EMBL/GenBank/DDBJ whole genome shotgun (WGS) entry which is preliminary data.</text>
</comment>
<proteinExistence type="inferred from homology"/>
<dbReference type="AlphaFoldDB" id="A0A819NKI7"/>
<feature type="compositionally biased region" description="Basic and acidic residues" evidence="8">
    <location>
        <begin position="180"/>
        <end position="190"/>
    </location>
</feature>
<evidence type="ECO:0000256" key="6">
    <source>
        <dbReference type="ARBA" id="ARBA00022989"/>
    </source>
</evidence>
<dbReference type="Pfam" id="PF06432">
    <property type="entry name" value="GPI2"/>
    <property type="match status" value="1"/>
</dbReference>
<evidence type="ECO:0000256" key="8">
    <source>
        <dbReference type="SAM" id="MobiDB-lite"/>
    </source>
</evidence>
<dbReference type="InterPro" id="IPR009450">
    <property type="entry name" value="Plno_GlcNAc_GPI2"/>
</dbReference>
<dbReference type="PANTHER" id="PTHR12982">
    <property type="entry name" value="PHOSPHATIDYLINOSITOL GLYCAN, CLASS C"/>
    <property type="match status" value="1"/>
</dbReference>
<dbReference type="EMBL" id="CAJOBF010001955">
    <property type="protein sequence ID" value="CAF3998345.1"/>
    <property type="molecule type" value="Genomic_DNA"/>
</dbReference>